<evidence type="ECO:0000259" key="3">
    <source>
        <dbReference type="PROSITE" id="PS50902"/>
    </source>
</evidence>
<keyword evidence="5" id="KW-1185">Reference proteome</keyword>
<dbReference type="Proteomes" id="UP000477680">
    <property type="component" value="Chromosome"/>
</dbReference>
<dbReference type="EMBL" id="CP048711">
    <property type="protein sequence ID" value="QIB67269.1"/>
    <property type="molecule type" value="Genomic_DNA"/>
</dbReference>
<keyword evidence="1" id="KW-0285">Flavoprotein</keyword>
<dbReference type="AlphaFoldDB" id="A0A6C0U7F9"/>
<evidence type="ECO:0000313" key="5">
    <source>
        <dbReference type="Proteomes" id="UP000477680"/>
    </source>
</evidence>
<accession>A0A6C0U7F9</accession>
<reference evidence="4 5" key="1">
    <citation type="submission" date="2020-02" db="EMBL/GenBank/DDBJ databases">
        <title>Genome sequencing for Kineobactrum sp. M2.</title>
        <authorList>
            <person name="Park S.-J."/>
        </authorList>
    </citation>
    <scope>NUCLEOTIDE SEQUENCE [LARGE SCALE GENOMIC DNA]</scope>
    <source>
        <strain evidence="4 5">M2</strain>
    </source>
</reference>
<evidence type="ECO:0000256" key="2">
    <source>
        <dbReference type="ARBA" id="ARBA00022643"/>
    </source>
</evidence>
<sequence>MKSLLLVYHSQSGASAELARACAAAAGTVTGVQLQVLRAWDAGSRELLAADGLLLVAAENSGALSGTMKDFLDRTFYPVGARGPVLPYALLLSAGNDGRGARRQAETILSGYPMKRALETVICRGEVTASHRQRAAELGEAFATGLDMGIF</sequence>
<feature type="domain" description="Flavodoxin-like" evidence="3">
    <location>
        <begin position="4"/>
        <end position="151"/>
    </location>
</feature>
<proteinExistence type="predicted"/>
<dbReference type="InterPro" id="IPR008254">
    <property type="entry name" value="Flavodoxin/NO_synth"/>
</dbReference>
<gene>
    <name evidence="4" type="ORF">G3T16_19565</name>
</gene>
<name>A0A6C0U7F9_9GAMM</name>
<keyword evidence="2" id="KW-0288">FMN</keyword>
<dbReference type="SUPFAM" id="SSF52218">
    <property type="entry name" value="Flavoproteins"/>
    <property type="match status" value="1"/>
</dbReference>
<dbReference type="RefSeq" id="WP_163496696.1">
    <property type="nucleotide sequence ID" value="NZ_CP048711.1"/>
</dbReference>
<evidence type="ECO:0000256" key="1">
    <source>
        <dbReference type="ARBA" id="ARBA00022630"/>
    </source>
</evidence>
<dbReference type="Gene3D" id="3.40.50.360">
    <property type="match status" value="1"/>
</dbReference>
<protein>
    <submittedName>
        <fullName evidence="4">Flavodoxin</fullName>
    </submittedName>
</protein>
<organism evidence="4 5">
    <name type="scientific">Kineobactrum salinum</name>
    <dbReference type="NCBI Taxonomy" id="2708301"/>
    <lineage>
        <taxon>Bacteria</taxon>
        <taxon>Pseudomonadati</taxon>
        <taxon>Pseudomonadota</taxon>
        <taxon>Gammaproteobacteria</taxon>
        <taxon>Cellvibrionales</taxon>
        <taxon>Halieaceae</taxon>
        <taxon>Kineobactrum</taxon>
    </lineage>
</organism>
<evidence type="ECO:0000313" key="4">
    <source>
        <dbReference type="EMBL" id="QIB67269.1"/>
    </source>
</evidence>
<dbReference type="GO" id="GO:0010181">
    <property type="term" value="F:FMN binding"/>
    <property type="evidence" value="ECO:0007669"/>
    <property type="project" value="InterPro"/>
</dbReference>
<dbReference type="InterPro" id="IPR029039">
    <property type="entry name" value="Flavoprotein-like_sf"/>
</dbReference>
<dbReference type="PROSITE" id="PS50902">
    <property type="entry name" value="FLAVODOXIN_LIKE"/>
    <property type="match status" value="1"/>
</dbReference>
<dbReference type="KEGG" id="kim:G3T16_19565"/>